<feature type="transmembrane region" description="Helical" evidence="1">
    <location>
        <begin position="23"/>
        <end position="41"/>
    </location>
</feature>
<keyword evidence="1" id="KW-1133">Transmembrane helix</keyword>
<keyword evidence="1" id="KW-0812">Transmembrane</keyword>
<evidence type="ECO:0000313" key="2">
    <source>
        <dbReference type="EMBL" id="XAH73065.1"/>
    </source>
</evidence>
<name>A0ABZ3EU50_9FIRM</name>
<organism evidence="2 3">
    <name type="scientific">Kineothrix sedimenti</name>
    <dbReference type="NCBI Taxonomy" id="3123317"/>
    <lineage>
        <taxon>Bacteria</taxon>
        <taxon>Bacillati</taxon>
        <taxon>Bacillota</taxon>
        <taxon>Clostridia</taxon>
        <taxon>Lachnospirales</taxon>
        <taxon>Lachnospiraceae</taxon>
        <taxon>Kineothrix</taxon>
    </lineage>
</organism>
<keyword evidence="3" id="KW-1185">Reference proteome</keyword>
<dbReference type="RefSeq" id="WP_342756673.1">
    <property type="nucleotide sequence ID" value="NZ_CP146256.1"/>
</dbReference>
<proteinExistence type="predicted"/>
<accession>A0ABZ3EU50</accession>
<dbReference type="Proteomes" id="UP001451571">
    <property type="component" value="Chromosome"/>
</dbReference>
<keyword evidence="1" id="KW-0472">Membrane</keyword>
<evidence type="ECO:0000313" key="3">
    <source>
        <dbReference type="Proteomes" id="UP001451571"/>
    </source>
</evidence>
<protein>
    <submittedName>
        <fullName evidence="2">Uncharacterized protein</fullName>
    </submittedName>
</protein>
<reference evidence="2 3" key="1">
    <citation type="submission" date="2024-02" db="EMBL/GenBank/DDBJ databases">
        <title>Bacterial strain from lacustrine sediment.</title>
        <authorList>
            <person name="Petit C."/>
            <person name="Fadhlaoui K."/>
        </authorList>
    </citation>
    <scope>NUCLEOTIDE SEQUENCE [LARGE SCALE GENOMIC DNA]</scope>
    <source>
        <strain evidence="2 3">IPX-CK</strain>
    </source>
</reference>
<sequence>MQEKLKELEQVLEEMKTMKKREYVLTLTVCVLAGLVIGMLISPKKRVMIGSNNGNNNVNGFGDGEFCDCEDDCDCEE</sequence>
<evidence type="ECO:0000256" key="1">
    <source>
        <dbReference type="SAM" id="Phobius"/>
    </source>
</evidence>
<gene>
    <name evidence="2" type="ORF">V6984_16365</name>
</gene>
<dbReference type="EMBL" id="CP146256">
    <property type="protein sequence ID" value="XAH73065.1"/>
    <property type="molecule type" value="Genomic_DNA"/>
</dbReference>